<keyword evidence="1" id="KW-0812">Transmembrane</keyword>
<evidence type="ECO:0000256" key="1">
    <source>
        <dbReference type="SAM" id="Phobius"/>
    </source>
</evidence>
<feature type="transmembrane region" description="Helical" evidence="1">
    <location>
        <begin position="12"/>
        <end position="29"/>
    </location>
</feature>
<dbReference type="RefSeq" id="WP_379188532.1">
    <property type="nucleotide sequence ID" value="NZ_JBHSOW010000043.1"/>
</dbReference>
<organism evidence="2 3">
    <name type="scientific">Paenibacillus solisilvae</name>
    <dbReference type="NCBI Taxonomy" id="2486751"/>
    <lineage>
        <taxon>Bacteria</taxon>
        <taxon>Bacillati</taxon>
        <taxon>Bacillota</taxon>
        <taxon>Bacilli</taxon>
        <taxon>Bacillales</taxon>
        <taxon>Paenibacillaceae</taxon>
        <taxon>Paenibacillus</taxon>
    </lineage>
</organism>
<proteinExistence type="predicted"/>
<gene>
    <name evidence="2" type="ORF">ACFPYJ_12795</name>
</gene>
<evidence type="ECO:0008006" key="4">
    <source>
        <dbReference type="Google" id="ProtNLM"/>
    </source>
</evidence>
<keyword evidence="1" id="KW-0472">Membrane</keyword>
<reference evidence="3" key="1">
    <citation type="journal article" date="2019" name="Int. J. Syst. Evol. Microbiol.">
        <title>The Global Catalogue of Microorganisms (GCM) 10K type strain sequencing project: providing services to taxonomists for standard genome sequencing and annotation.</title>
        <authorList>
            <consortium name="The Broad Institute Genomics Platform"/>
            <consortium name="The Broad Institute Genome Sequencing Center for Infectious Disease"/>
            <person name="Wu L."/>
            <person name="Ma J."/>
        </authorList>
    </citation>
    <scope>NUCLEOTIDE SEQUENCE [LARGE SCALE GENOMIC DNA]</scope>
    <source>
        <strain evidence="3">CGMCC 1.3240</strain>
    </source>
</reference>
<accession>A0ABW0W0N9</accession>
<keyword evidence="1" id="KW-1133">Transmembrane helix</keyword>
<dbReference type="EMBL" id="JBHSOW010000043">
    <property type="protein sequence ID" value="MFC5649981.1"/>
    <property type="molecule type" value="Genomic_DNA"/>
</dbReference>
<evidence type="ECO:0000313" key="3">
    <source>
        <dbReference type="Proteomes" id="UP001596047"/>
    </source>
</evidence>
<evidence type="ECO:0000313" key="2">
    <source>
        <dbReference type="EMBL" id="MFC5649981.1"/>
    </source>
</evidence>
<dbReference type="Proteomes" id="UP001596047">
    <property type="component" value="Unassembled WGS sequence"/>
</dbReference>
<keyword evidence="3" id="KW-1185">Reference proteome</keyword>
<protein>
    <recommendedName>
        <fullName evidence="4">DoxX family protein</fullName>
    </recommendedName>
</protein>
<name>A0ABW0W0N9_9BACL</name>
<sequence length="31" mass="3391">MPGFPRLKKWVYTGIFFGMTGTAASHAFVGD</sequence>
<comment type="caution">
    <text evidence="2">The sequence shown here is derived from an EMBL/GenBank/DDBJ whole genome shotgun (WGS) entry which is preliminary data.</text>
</comment>